<gene>
    <name evidence="9 11" type="primary">ruvB</name>
    <name evidence="11" type="ORF">EBQ26_08520</name>
</gene>
<dbReference type="InterPro" id="IPR008823">
    <property type="entry name" value="RuvB_wg_C"/>
</dbReference>
<evidence type="ECO:0000256" key="1">
    <source>
        <dbReference type="ARBA" id="ARBA00022490"/>
    </source>
</evidence>
<keyword evidence="7 9" id="KW-0233">DNA recombination</keyword>
<dbReference type="SMART" id="SM00382">
    <property type="entry name" value="AAA"/>
    <property type="match status" value="1"/>
</dbReference>
<dbReference type="GO" id="GO:0005737">
    <property type="term" value="C:cytoplasm"/>
    <property type="evidence" value="ECO:0007669"/>
    <property type="project" value="UniProtKB-SubCell"/>
</dbReference>
<feature type="binding site" evidence="9">
    <location>
        <position position="186"/>
    </location>
    <ligand>
        <name>ATP</name>
        <dbReference type="ChEBI" id="CHEBI:30616"/>
    </ligand>
</feature>
<evidence type="ECO:0000256" key="9">
    <source>
        <dbReference type="HAMAP-Rule" id="MF_00016"/>
    </source>
</evidence>
<dbReference type="CDD" id="cd00009">
    <property type="entry name" value="AAA"/>
    <property type="match status" value="1"/>
</dbReference>
<comment type="function">
    <text evidence="9">The RuvA-RuvB-RuvC complex processes Holliday junction (HJ) DNA during genetic recombination and DNA repair, while the RuvA-RuvB complex plays an important role in the rescue of blocked DNA replication forks via replication fork reversal (RFR). RuvA specifically binds to HJ cruciform DNA, conferring on it an open structure. The RuvB hexamer acts as an ATP-dependent pump, pulling dsDNA into and through the RuvAB complex. RuvB forms 2 homohexamers on either side of HJ DNA bound by 1 or 2 RuvA tetramers; 4 subunits per hexamer contact DNA at a time. Coordinated motions by a converter formed by DNA-disengaged RuvB subunits stimulates ATP hydrolysis and nucleotide exchange. Immobilization of the converter enables RuvB to convert the ATP-contained energy into a lever motion, pulling 2 nucleotides of DNA out of the RuvA tetramer per ATP hydrolyzed, thus driving DNA branch migration. The RuvB motors rotate together with the DNA substrate, which together with the progressing nucleotide cycle form the mechanistic basis for DNA recombination by continuous HJ branch migration. Branch migration allows RuvC to scan DNA until it finds its consensus sequence, where it cleaves and resolves cruciform DNA.</text>
</comment>
<feature type="region of interest" description="Head domain (RuvB-H)" evidence="9">
    <location>
        <begin position="270"/>
        <end position="359"/>
    </location>
</feature>
<dbReference type="Pfam" id="PF05491">
    <property type="entry name" value="WHD_RuvB"/>
    <property type="match status" value="1"/>
</dbReference>
<dbReference type="GO" id="GO:0006281">
    <property type="term" value="P:DNA repair"/>
    <property type="evidence" value="ECO:0007669"/>
    <property type="project" value="UniProtKB-UniRule"/>
</dbReference>
<evidence type="ECO:0000256" key="3">
    <source>
        <dbReference type="ARBA" id="ARBA00022763"/>
    </source>
</evidence>
<dbReference type="GO" id="GO:0000400">
    <property type="term" value="F:four-way junction DNA binding"/>
    <property type="evidence" value="ECO:0007669"/>
    <property type="project" value="UniProtKB-UniRule"/>
</dbReference>
<dbReference type="Gene3D" id="1.10.8.60">
    <property type="match status" value="1"/>
</dbReference>
<evidence type="ECO:0000259" key="10">
    <source>
        <dbReference type="SMART" id="SM00382"/>
    </source>
</evidence>
<dbReference type="Gene3D" id="1.10.10.10">
    <property type="entry name" value="Winged helix-like DNA-binding domain superfamily/Winged helix DNA-binding domain"/>
    <property type="match status" value="1"/>
</dbReference>
<dbReference type="EMBL" id="RDQM01000009">
    <property type="protein sequence ID" value="RMW97709.1"/>
    <property type="molecule type" value="Genomic_DNA"/>
</dbReference>
<dbReference type="InterPro" id="IPR036390">
    <property type="entry name" value="WH_DNA-bd_sf"/>
</dbReference>
<dbReference type="InterPro" id="IPR036388">
    <property type="entry name" value="WH-like_DNA-bd_sf"/>
</dbReference>
<feature type="binding site" evidence="9">
    <location>
        <position position="80"/>
    </location>
    <ligand>
        <name>ATP</name>
        <dbReference type="ChEBI" id="CHEBI:30616"/>
    </ligand>
</feature>
<dbReference type="InterPro" id="IPR004605">
    <property type="entry name" value="DNA_helicase_Holl-junc_RuvB"/>
</dbReference>
<comment type="subunit">
    <text evidence="9">Homohexamer. Forms an RuvA(8)-RuvB(12)-Holliday junction (HJ) complex. HJ DNA is sandwiched between 2 RuvA tetramers; dsDNA enters through RuvA and exits via RuvB. An RuvB hexamer assembles on each DNA strand where it exits the tetramer. Each RuvB hexamer is contacted by two RuvA subunits (via domain III) on 2 adjacent RuvB subunits; this complex drives branch migration. In the full resolvosome a probable DNA-RuvA(4)-RuvB(12)-RuvC(2) complex forms which resolves the HJ.</text>
</comment>
<dbReference type="GO" id="GO:0009378">
    <property type="term" value="F:four-way junction helicase activity"/>
    <property type="evidence" value="ECO:0007669"/>
    <property type="project" value="InterPro"/>
</dbReference>
<organism evidence="11 12">
    <name type="scientific">Allofranklinella schreckenbergeri</name>
    <dbReference type="NCBI Taxonomy" id="1076744"/>
    <lineage>
        <taxon>Bacteria</taxon>
        <taxon>Pseudomonadati</taxon>
        <taxon>Pseudomonadota</taxon>
        <taxon>Betaproteobacteria</taxon>
        <taxon>Burkholderiales</taxon>
        <taxon>Comamonadaceae</taxon>
        <taxon>Allofranklinella</taxon>
    </lineage>
</organism>
<feature type="binding site" evidence="9">
    <location>
        <position position="82"/>
    </location>
    <ligand>
        <name>ATP</name>
        <dbReference type="ChEBI" id="CHEBI:30616"/>
    </ligand>
</feature>
<dbReference type="Pfam" id="PF05496">
    <property type="entry name" value="RuvB_N"/>
    <property type="match status" value="1"/>
</dbReference>
<keyword evidence="2 9" id="KW-0547">Nucleotide-binding</keyword>
<dbReference type="InterPro" id="IPR041445">
    <property type="entry name" value="AAA_lid_4"/>
</dbReference>
<dbReference type="FunFam" id="1.10.10.10:FF:000086">
    <property type="entry name" value="Holliday junction ATP-dependent DNA helicase RuvB"/>
    <property type="match status" value="1"/>
</dbReference>
<dbReference type="RefSeq" id="WP_122238606.1">
    <property type="nucleotide sequence ID" value="NZ_RDQM01000009.1"/>
</dbReference>
<dbReference type="GO" id="GO:0006310">
    <property type="term" value="P:DNA recombination"/>
    <property type="evidence" value="ECO:0007669"/>
    <property type="project" value="UniProtKB-UniRule"/>
</dbReference>
<dbReference type="PANTHER" id="PTHR42848:SF1">
    <property type="entry name" value="HOLLIDAY JUNCTION BRANCH MIGRATION COMPLEX SUBUNIT RUVB"/>
    <property type="match status" value="1"/>
</dbReference>
<dbReference type="EC" id="3.6.4.-" evidence="9"/>
<evidence type="ECO:0000256" key="6">
    <source>
        <dbReference type="ARBA" id="ARBA00023125"/>
    </source>
</evidence>
<evidence type="ECO:0000313" key="11">
    <source>
        <dbReference type="EMBL" id="RMW97709.1"/>
    </source>
</evidence>
<feature type="binding site" evidence="9">
    <location>
        <position position="325"/>
    </location>
    <ligand>
        <name>DNA</name>
        <dbReference type="ChEBI" id="CHEBI:16991"/>
    </ligand>
</feature>
<comment type="catalytic activity">
    <reaction evidence="9">
        <text>ATP + H2O = ADP + phosphate + H(+)</text>
        <dbReference type="Rhea" id="RHEA:13065"/>
        <dbReference type="ChEBI" id="CHEBI:15377"/>
        <dbReference type="ChEBI" id="CHEBI:15378"/>
        <dbReference type="ChEBI" id="CHEBI:30616"/>
        <dbReference type="ChEBI" id="CHEBI:43474"/>
        <dbReference type="ChEBI" id="CHEBI:456216"/>
    </reaction>
</comment>
<feature type="domain" description="AAA+ ATPase" evidence="10">
    <location>
        <begin position="66"/>
        <end position="193"/>
    </location>
</feature>
<dbReference type="AlphaFoldDB" id="A0A3M6Q3B3"/>
<feature type="binding site" evidence="9">
    <location>
        <begin position="143"/>
        <end position="145"/>
    </location>
    <ligand>
        <name>ATP</name>
        <dbReference type="ChEBI" id="CHEBI:30616"/>
    </ligand>
</feature>
<dbReference type="NCBIfam" id="NF000868">
    <property type="entry name" value="PRK00080.1"/>
    <property type="match status" value="1"/>
</dbReference>
<keyword evidence="3 9" id="KW-0227">DNA damage</keyword>
<comment type="caution">
    <text evidence="9">Lacks conserved residue(s) required for the propagation of feature annotation.</text>
</comment>
<feature type="binding site" evidence="9">
    <location>
        <position position="81"/>
    </location>
    <ligand>
        <name>ATP</name>
        <dbReference type="ChEBI" id="CHEBI:30616"/>
    </ligand>
</feature>
<keyword evidence="8 9" id="KW-0234">DNA repair</keyword>
<feature type="binding site" evidence="9">
    <location>
        <position position="36"/>
    </location>
    <ligand>
        <name>ATP</name>
        <dbReference type="ChEBI" id="CHEBI:30616"/>
    </ligand>
</feature>
<dbReference type="GO" id="GO:0048476">
    <property type="term" value="C:Holliday junction resolvase complex"/>
    <property type="evidence" value="ECO:0007669"/>
    <property type="project" value="UniProtKB-UniRule"/>
</dbReference>
<dbReference type="GO" id="GO:0016887">
    <property type="term" value="F:ATP hydrolysis activity"/>
    <property type="evidence" value="ECO:0007669"/>
    <property type="project" value="RHEA"/>
</dbReference>
<proteinExistence type="inferred from homology"/>
<name>A0A3M6Q3B3_9BURK</name>
<sequence>MSIQTDSWASPAPPPQRLINAHSASAREEALERALRPKALQEYVGQAKAREQLEIFIGAARKRGEALDHVLLFGPPGLGKTTLSHIIATELGVKLHQTSGPVLEKPRDLAALLTNLEHNDVLFIDEIHRLSPVVEEILYPAMEDYQIDIMIGEGPAARSIKLDLQPFTLVGATTRAGMLTNPLRDRFGIVARLEFYTPEELALIITRSAGLLAAPIDADASLEVARRSRGTPRIANRLLRRIRDYADVKGTGRITLEMAQQALTLLDVDPIGFDVMDRKLLEAVLHRFDGGPVGLDNVAASIGEEAGTIEDVIEPYLIQQGYLQRTPRGRIATAAAWRHFGLMPPAQRAGDLFDPPAPL</sequence>
<keyword evidence="5 9" id="KW-0067">ATP-binding</keyword>
<evidence type="ECO:0000256" key="7">
    <source>
        <dbReference type="ARBA" id="ARBA00023172"/>
    </source>
</evidence>
<dbReference type="InterPro" id="IPR008824">
    <property type="entry name" value="RuvB-like_N"/>
</dbReference>
<protein>
    <recommendedName>
        <fullName evidence="9">Holliday junction branch migration complex subunit RuvB</fullName>
        <ecNumber evidence="9">3.6.4.-</ecNumber>
    </recommendedName>
</protein>
<feature type="binding site" evidence="9">
    <location>
        <position position="77"/>
    </location>
    <ligand>
        <name>ATP</name>
        <dbReference type="ChEBI" id="CHEBI:30616"/>
    </ligand>
</feature>
<evidence type="ECO:0000256" key="2">
    <source>
        <dbReference type="ARBA" id="ARBA00022741"/>
    </source>
</evidence>
<dbReference type="Gene3D" id="3.40.50.300">
    <property type="entry name" value="P-loop containing nucleotide triphosphate hydrolases"/>
    <property type="match status" value="1"/>
</dbReference>
<feature type="binding site" evidence="9">
    <location>
        <position position="330"/>
    </location>
    <ligand>
        <name>DNA</name>
        <dbReference type="ChEBI" id="CHEBI:16991"/>
    </ligand>
</feature>
<dbReference type="SUPFAM" id="SSF46785">
    <property type="entry name" value="Winged helix' DNA-binding domain"/>
    <property type="match status" value="1"/>
</dbReference>
<feature type="region of interest" description="Small ATPAse domain (RuvB-S)" evidence="9">
    <location>
        <begin position="197"/>
        <end position="267"/>
    </location>
</feature>
<dbReference type="InterPro" id="IPR003593">
    <property type="entry name" value="AAA+_ATPase"/>
</dbReference>
<evidence type="ECO:0000256" key="4">
    <source>
        <dbReference type="ARBA" id="ARBA00022801"/>
    </source>
</evidence>
<evidence type="ECO:0000256" key="5">
    <source>
        <dbReference type="ARBA" id="ARBA00022840"/>
    </source>
</evidence>
<feature type="binding site" evidence="9">
    <location>
        <position position="81"/>
    </location>
    <ligand>
        <name>Mg(2+)</name>
        <dbReference type="ChEBI" id="CHEBI:18420"/>
    </ligand>
</feature>
<comment type="caution">
    <text evidence="11">The sequence shown here is derived from an EMBL/GenBank/DDBJ whole genome shotgun (WGS) entry which is preliminary data.</text>
</comment>
<dbReference type="GO" id="GO:0005524">
    <property type="term" value="F:ATP binding"/>
    <property type="evidence" value="ECO:0007669"/>
    <property type="project" value="UniProtKB-UniRule"/>
</dbReference>
<dbReference type="Pfam" id="PF17864">
    <property type="entry name" value="AAA_lid_4"/>
    <property type="match status" value="1"/>
</dbReference>
<comment type="similarity">
    <text evidence="9">Belongs to the RuvB family.</text>
</comment>
<keyword evidence="1 9" id="KW-0963">Cytoplasm</keyword>
<comment type="subcellular location">
    <subcellularLocation>
        <location evidence="9">Cytoplasm</location>
    </subcellularLocation>
</comment>
<evidence type="ECO:0000256" key="8">
    <source>
        <dbReference type="ARBA" id="ARBA00023204"/>
    </source>
</evidence>
<keyword evidence="4 9" id="KW-0378">Hydrolase</keyword>
<keyword evidence="11" id="KW-0347">Helicase</keyword>
<dbReference type="NCBIfam" id="TIGR00635">
    <property type="entry name" value="ruvB"/>
    <property type="match status" value="1"/>
</dbReference>
<dbReference type="SUPFAM" id="SSF52540">
    <property type="entry name" value="P-loop containing nucleoside triphosphate hydrolases"/>
    <property type="match status" value="1"/>
</dbReference>
<dbReference type="Proteomes" id="UP000267521">
    <property type="component" value="Unassembled WGS sequence"/>
</dbReference>
<dbReference type="InterPro" id="IPR027417">
    <property type="entry name" value="P-loop_NTPase"/>
</dbReference>
<dbReference type="FunFam" id="3.40.50.300:FF:000073">
    <property type="entry name" value="Holliday junction ATP-dependent DNA helicase RuvB"/>
    <property type="match status" value="1"/>
</dbReference>
<dbReference type="HAMAP" id="MF_00016">
    <property type="entry name" value="DNA_HJ_migration_RuvB"/>
    <property type="match status" value="1"/>
</dbReference>
<feature type="binding site" evidence="9">
    <location>
        <position position="233"/>
    </location>
    <ligand>
        <name>ATP</name>
        <dbReference type="ChEBI" id="CHEBI:30616"/>
    </ligand>
</feature>
<keyword evidence="6 9" id="KW-0238">DNA-binding</keyword>
<accession>A0A3M6Q3B3</accession>
<comment type="domain">
    <text evidence="9">Has 3 domains, the large (RuvB-L) and small ATPase (RuvB-S) domains and the C-terminal head (RuvB-H) domain. The head domain binds DNA, while the ATPase domains jointly bind ATP, ADP or are empty depending on the state of the subunit in the translocation cycle. During a single DNA translocation step the structure of each domain remains the same, but their relative positions change.</text>
</comment>
<dbReference type="PANTHER" id="PTHR42848">
    <property type="match status" value="1"/>
</dbReference>
<feature type="binding site" evidence="9">
    <location>
        <position position="196"/>
    </location>
    <ligand>
        <name>ATP</name>
        <dbReference type="ChEBI" id="CHEBI:30616"/>
    </ligand>
</feature>
<evidence type="ECO:0000313" key="12">
    <source>
        <dbReference type="Proteomes" id="UP000267521"/>
    </source>
</evidence>
<reference evidence="11 12" key="1">
    <citation type="submission" date="2018-10" db="EMBL/GenBank/DDBJ databases">
        <title>Comamonadaceae CDC group NO-1 genome sequencing and assembly.</title>
        <authorList>
            <person name="Bernier A.-M."/>
            <person name="Bernard K."/>
        </authorList>
    </citation>
    <scope>NUCLEOTIDE SEQUENCE [LARGE SCALE GENOMIC DNA]</scope>
    <source>
        <strain evidence="11 12">NML970147</strain>
    </source>
</reference>
<feature type="binding site" evidence="9">
    <location>
        <position position="35"/>
    </location>
    <ligand>
        <name>ATP</name>
        <dbReference type="ChEBI" id="CHEBI:30616"/>
    </ligand>
</feature>